<name>A0ABZ1IEE9_9PSEU</name>
<dbReference type="SUPFAM" id="SSF103025">
    <property type="entry name" value="Folate-binding domain"/>
    <property type="match status" value="1"/>
</dbReference>
<dbReference type="InterPro" id="IPR007375">
    <property type="entry name" value="SoxG"/>
</dbReference>
<keyword evidence="2" id="KW-1185">Reference proteome</keyword>
<accession>A0ABZ1IEE9</accession>
<evidence type="ECO:0000313" key="1">
    <source>
        <dbReference type="EMBL" id="WSE32802.1"/>
    </source>
</evidence>
<dbReference type="Gene3D" id="3.30.1360.120">
    <property type="entry name" value="Probable tRNA modification gtpase trme, domain 1"/>
    <property type="match status" value="1"/>
</dbReference>
<protein>
    <submittedName>
        <fullName evidence="1">Sarcosine oxidase subunit gamma family protein</fullName>
    </submittedName>
</protein>
<dbReference type="InterPro" id="IPR027266">
    <property type="entry name" value="TrmE/GcvT-like"/>
</dbReference>
<dbReference type="EMBL" id="CP142149">
    <property type="protein sequence ID" value="WSE32802.1"/>
    <property type="molecule type" value="Genomic_DNA"/>
</dbReference>
<dbReference type="Gene3D" id="3.30.70.1520">
    <property type="entry name" value="Heterotetrameric sarcosine oxidase"/>
    <property type="match status" value="1"/>
</dbReference>
<dbReference type="Proteomes" id="UP001330812">
    <property type="component" value="Chromosome"/>
</dbReference>
<reference evidence="1 2" key="1">
    <citation type="journal article" date="2015" name="Int. J. Syst. Evol. Microbiol.">
        <title>Amycolatopsis rhabdoformis sp. nov., an actinomycete isolated from a tropical forest soil.</title>
        <authorList>
            <person name="Souza W.R."/>
            <person name="Silva R.E."/>
            <person name="Goodfellow M."/>
            <person name="Busarakam K."/>
            <person name="Figueiro F.S."/>
            <person name="Ferreira D."/>
            <person name="Rodrigues-Filho E."/>
            <person name="Moraes L.A.B."/>
            <person name="Zucchi T.D."/>
        </authorList>
    </citation>
    <scope>NUCLEOTIDE SEQUENCE [LARGE SCALE GENOMIC DNA]</scope>
    <source>
        <strain evidence="1 2">NCIMB 14900</strain>
    </source>
</reference>
<organism evidence="1 2">
    <name type="scientific">Amycolatopsis rhabdoformis</name>
    <dbReference type="NCBI Taxonomy" id="1448059"/>
    <lineage>
        <taxon>Bacteria</taxon>
        <taxon>Bacillati</taxon>
        <taxon>Actinomycetota</taxon>
        <taxon>Actinomycetes</taxon>
        <taxon>Pseudonocardiales</taxon>
        <taxon>Pseudonocardiaceae</taxon>
        <taxon>Amycolatopsis</taxon>
    </lineage>
</organism>
<sequence length="211" mass="22124">MTADLKRRAPLEDHAGALAALAPAVLAQERPFLTQLTVRVRVGHAATGGVLGVPLPDEPCTFTSGTGRFGTVDVLWLGPDEYLVLAAPGLAAEIEAALREAIVVGAVTDTSAQRTTVRLAGPAVRDVLAHGCAIDLDPAASPPGTCVQTLLARTGIVLLVRAGDEFTVLVRQSFAPYFAAWLADAATEYTTDSIDDTDRSYGTEEASWPSR</sequence>
<dbReference type="Pfam" id="PF04268">
    <property type="entry name" value="SoxG"/>
    <property type="match status" value="1"/>
</dbReference>
<proteinExistence type="predicted"/>
<evidence type="ECO:0000313" key="2">
    <source>
        <dbReference type="Proteomes" id="UP001330812"/>
    </source>
</evidence>
<dbReference type="RefSeq" id="WP_326835609.1">
    <property type="nucleotide sequence ID" value="NZ_CP142149.1"/>
</dbReference>
<gene>
    <name evidence="1" type="ORF">VSH64_11875</name>
</gene>